<accession>A0A4U1B9V3</accession>
<sequence length="257" mass="29966">MRREAKQLLFPHLERQVQEQISTKDLSALEQTGMFTKEQLERCFFYNQPSAYMLIMNMLVQLRSLPNQSFDNTPQDEFELLNTRSLQDKAQRLFDKCWLINRQLSDRPEALEMVELALTESFEFGSIIGEYNELVSSLPTLRKHKKYQEQRSLGGQKKNAENHITKSIIADIIEQLGTDPFLDTASTRLKAESIRKLIDHHRQKVPSIETFQKYIKEVSGRPSKIGAPRANSPKSADLDKWLSDNFNEKIPEYFRQI</sequence>
<dbReference type="Proteomes" id="UP000305674">
    <property type="component" value="Unassembled WGS sequence"/>
</dbReference>
<reference evidence="1 2" key="1">
    <citation type="submission" date="2019-04" db="EMBL/GenBank/DDBJ databases">
        <authorList>
            <person name="Hwang J.C."/>
        </authorList>
    </citation>
    <scope>NUCLEOTIDE SEQUENCE [LARGE SCALE GENOMIC DNA]</scope>
    <source>
        <strain evidence="1 2">IMCC35001</strain>
    </source>
</reference>
<evidence type="ECO:0000313" key="2">
    <source>
        <dbReference type="Proteomes" id="UP000305674"/>
    </source>
</evidence>
<dbReference type="AlphaFoldDB" id="A0A4U1B9V3"/>
<keyword evidence="2" id="KW-1185">Reference proteome</keyword>
<dbReference type="EMBL" id="SWCI01000013">
    <property type="protein sequence ID" value="TKB47572.1"/>
    <property type="molecule type" value="Genomic_DNA"/>
</dbReference>
<protein>
    <submittedName>
        <fullName evidence="1">Uncharacterized protein</fullName>
    </submittedName>
</protein>
<comment type="caution">
    <text evidence="1">The sequence shown here is derived from an EMBL/GenBank/DDBJ whole genome shotgun (WGS) entry which is preliminary data.</text>
</comment>
<dbReference type="RefSeq" id="WP_136854164.1">
    <property type="nucleotide sequence ID" value="NZ_SWCI01000013.1"/>
</dbReference>
<gene>
    <name evidence="1" type="ORF">FCL40_15265</name>
</gene>
<evidence type="ECO:0000313" key="1">
    <source>
        <dbReference type="EMBL" id="TKB47572.1"/>
    </source>
</evidence>
<name>A0A4U1B9V3_9GAMM</name>
<proteinExistence type="predicted"/>
<organism evidence="1 2">
    <name type="scientific">Ferrimonas sediminicola</name>
    <dbReference type="NCBI Taxonomy" id="2569538"/>
    <lineage>
        <taxon>Bacteria</taxon>
        <taxon>Pseudomonadati</taxon>
        <taxon>Pseudomonadota</taxon>
        <taxon>Gammaproteobacteria</taxon>
        <taxon>Alteromonadales</taxon>
        <taxon>Ferrimonadaceae</taxon>
        <taxon>Ferrimonas</taxon>
    </lineage>
</organism>